<feature type="domain" description="Laminin EGF-like" evidence="24">
    <location>
        <begin position="2082"/>
        <end position="2131"/>
    </location>
</feature>
<dbReference type="InterPro" id="IPR056863">
    <property type="entry name" value="LMN_ATRN_NET-like_EGF"/>
</dbReference>
<feature type="disulfide bond" evidence="17">
    <location>
        <begin position="445"/>
        <end position="457"/>
    </location>
</feature>
<dbReference type="FunFam" id="2.10.25.10:FF:000106">
    <property type="entry name" value="Heparan sulfate proteoglycan 2"/>
    <property type="match status" value="3"/>
</dbReference>
<feature type="signal peptide" evidence="20">
    <location>
        <begin position="1"/>
        <end position="28"/>
    </location>
</feature>
<dbReference type="FunFam" id="2.10.25.10:FF:000090">
    <property type="entry name" value="laminin subunit alpha"/>
    <property type="match status" value="1"/>
</dbReference>
<keyword evidence="6 20" id="KW-0732">Signal</keyword>
<dbReference type="FunFam" id="4.10.400.10:FF:000002">
    <property type="entry name" value="Low-density lipoprotein receptor-related protein 1"/>
    <property type="match status" value="1"/>
</dbReference>
<dbReference type="Pfam" id="PF00047">
    <property type="entry name" value="ig"/>
    <property type="match status" value="1"/>
</dbReference>
<feature type="disulfide bond" evidence="17">
    <location>
        <begin position="367"/>
        <end position="379"/>
    </location>
</feature>
<dbReference type="InterPro" id="IPR013098">
    <property type="entry name" value="Ig_I-set"/>
</dbReference>
<feature type="disulfide bond" evidence="17">
    <location>
        <begin position="1032"/>
        <end position="1047"/>
    </location>
</feature>
<dbReference type="GO" id="GO:0030424">
    <property type="term" value="C:axon"/>
    <property type="evidence" value="ECO:0007669"/>
    <property type="project" value="TreeGrafter"/>
</dbReference>
<dbReference type="SUPFAM" id="SSF82671">
    <property type="entry name" value="SEA domain"/>
    <property type="match status" value="1"/>
</dbReference>
<feature type="domain" description="Ig-like" evidence="25">
    <location>
        <begin position="3270"/>
        <end position="3335"/>
    </location>
</feature>
<feature type="domain" description="SEA" evidence="21">
    <location>
        <begin position="83"/>
        <end position="191"/>
    </location>
</feature>
<feature type="disulfide bond" evidence="17">
    <location>
        <begin position="1244"/>
        <end position="1262"/>
    </location>
</feature>
<feature type="disulfide bond" evidence="17">
    <location>
        <begin position="426"/>
        <end position="441"/>
    </location>
</feature>
<dbReference type="InterPro" id="IPR013151">
    <property type="entry name" value="Immunoglobulin_dom"/>
</dbReference>
<feature type="disulfide bond" evidence="17">
    <location>
        <begin position="1071"/>
        <end position="1086"/>
    </location>
</feature>
<feature type="disulfide bond" evidence="17">
    <location>
        <begin position="1256"/>
        <end position="1271"/>
    </location>
</feature>
<dbReference type="InterPro" id="IPR007110">
    <property type="entry name" value="Ig-like_dom"/>
</dbReference>
<evidence type="ECO:0000256" key="10">
    <source>
        <dbReference type="ARBA" id="ARBA00023136"/>
    </source>
</evidence>
<dbReference type="Pfam" id="PF00052">
    <property type="entry name" value="Laminin_B"/>
    <property type="match status" value="3"/>
</dbReference>
<dbReference type="Pfam" id="PF00054">
    <property type="entry name" value="Laminin_G_1"/>
    <property type="match status" value="3"/>
</dbReference>
<feature type="disulfide bond" evidence="17">
    <location>
        <begin position="581"/>
        <end position="599"/>
    </location>
</feature>
<evidence type="ECO:0000256" key="20">
    <source>
        <dbReference type="SAM" id="SignalP"/>
    </source>
</evidence>
<evidence type="ECO:0000259" key="23">
    <source>
        <dbReference type="PROSITE" id="PS50026"/>
    </source>
</evidence>
<feature type="domain" description="EGF-like" evidence="23">
    <location>
        <begin position="3951"/>
        <end position="3987"/>
    </location>
</feature>
<dbReference type="Pfam" id="PF01390">
    <property type="entry name" value="SEA"/>
    <property type="match status" value="1"/>
</dbReference>
<dbReference type="GO" id="GO:0007411">
    <property type="term" value="P:axon guidance"/>
    <property type="evidence" value="ECO:0007669"/>
    <property type="project" value="TreeGrafter"/>
</dbReference>
<dbReference type="SUPFAM" id="SSF49899">
    <property type="entry name" value="Concanavalin A-like lectins/glucanases"/>
    <property type="match status" value="3"/>
</dbReference>
<feature type="disulfide bond" evidence="17">
    <location>
        <begin position="1052"/>
        <end position="1064"/>
    </location>
</feature>
<dbReference type="InterPro" id="IPR003598">
    <property type="entry name" value="Ig_sub2"/>
</dbReference>
<feature type="disulfide bond" evidence="15">
    <location>
        <begin position="3939"/>
        <end position="3948"/>
    </location>
</feature>
<dbReference type="InterPro" id="IPR013320">
    <property type="entry name" value="ConA-like_dom_sf"/>
</dbReference>
<feature type="disulfide bond" evidence="17">
    <location>
        <begin position="921"/>
        <end position="936"/>
    </location>
</feature>
<feature type="disulfide bond" evidence="17">
    <location>
        <begin position="616"/>
        <end position="628"/>
    </location>
</feature>
<feature type="disulfide bond" evidence="17">
    <location>
        <begin position="750"/>
        <end position="768"/>
    </location>
</feature>
<dbReference type="PROSITE" id="PS01186">
    <property type="entry name" value="EGF_2"/>
    <property type="match status" value="2"/>
</dbReference>
<evidence type="ECO:0000256" key="13">
    <source>
        <dbReference type="ARBA" id="ARBA00023292"/>
    </source>
</evidence>
<organism evidence="27">
    <name type="scientific">Magallana gigas</name>
    <name type="common">Pacific oyster</name>
    <name type="synonym">Crassostrea gigas</name>
    <dbReference type="NCBI Taxonomy" id="29159"/>
    <lineage>
        <taxon>Eukaryota</taxon>
        <taxon>Metazoa</taxon>
        <taxon>Spiralia</taxon>
        <taxon>Lophotrochozoa</taxon>
        <taxon>Mollusca</taxon>
        <taxon>Bivalvia</taxon>
        <taxon>Autobranchia</taxon>
        <taxon>Pteriomorphia</taxon>
        <taxon>Ostreida</taxon>
        <taxon>Ostreoidea</taxon>
        <taxon>Ostreidae</taxon>
        <taxon>Magallana</taxon>
    </lineage>
</organism>
<feature type="domain" description="Laminin G" evidence="22">
    <location>
        <begin position="3738"/>
        <end position="3915"/>
    </location>
</feature>
<evidence type="ECO:0000256" key="2">
    <source>
        <dbReference type="ARBA" id="ARBA00004302"/>
    </source>
</evidence>
<dbReference type="EMBL" id="JH816368">
    <property type="protein sequence ID" value="EKC41388.1"/>
    <property type="molecule type" value="Genomic_DNA"/>
</dbReference>
<dbReference type="SMART" id="SM00192">
    <property type="entry name" value="LDLa"/>
    <property type="match status" value="19"/>
</dbReference>
<feature type="domain" description="Laminin G" evidence="22">
    <location>
        <begin position="4278"/>
        <end position="4461"/>
    </location>
</feature>
<dbReference type="InterPro" id="IPR002172">
    <property type="entry name" value="LDrepeatLR_classA_rpt"/>
</dbReference>
<dbReference type="InterPro" id="IPR001881">
    <property type="entry name" value="EGF-like_Ca-bd_dom"/>
</dbReference>
<dbReference type="GO" id="GO:0005886">
    <property type="term" value="C:plasma membrane"/>
    <property type="evidence" value="ECO:0007669"/>
    <property type="project" value="TreeGrafter"/>
</dbReference>
<feature type="domain" description="Laminin EGF-like" evidence="24">
    <location>
        <begin position="1682"/>
        <end position="1731"/>
    </location>
</feature>
<keyword evidence="10" id="KW-0472">Membrane</keyword>
<feature type="disulfide bond" evidence="17">
    <location>
        <begin position="505"/>
        <end position="520"/>
    </location>
</feature>
<evidence type="ECO:0000313" key="27">
    <source>
        <dbReference type="EMBL" id="EKC41388.1"/>
    </source>
</evidence>
<dbReference type="InterPro" id="IPR013783">
    <property type="entry name" value="Ig-like_fold"/>
</dbReference>
<feature type="disulfide bond" evidence="18">
    <location>
        <begin position="1814"/>
        <end position="1823"/>
    </location>
</feature>
<dbReference type="CDD" id="cd00112">
    <property type="entry name" value="LDLa"/>
    <property type="match status" value="19"/>
</dbReference>
<dbReference type="InterPro" id="IPR013106">
    <property type="entry name" value="Ig_V-set"/>
</dbReference>
<feature type="domain" description="EGF-like" evidence="23">
    <location>
        <begin position="3911"/>
        <end position="3949"/>
    </location>
</feature>
<protein>
    <submittedName>
        <fullName evidence="27">Basement membrane-specific heparan sulfate proteoglycan core protein</fullName>
    </submittedName>
</protein>
<dbReference type="SMART" id="SM00409">
    <property type="entry name" value="IG"/>
    <property type="match status" value="15"/>
</dbReference>
<keyword evidence="11 15" id="KW-1015">Disulfide bond</keyword>
<feature type="disulfide bond" evidence="17">
    <location>
        <begin position="790"/>
        <end position="808"/>
    </location>
</feature>
<dbReference type="SUPFAM" id="SSF57424">
    <property type="entry name" value="LDL receptor-like module"/>
    <property type="match status" value="19"/>
</dbReference>
<dbReference type="PROSITE" id="PS01248">
    <property type="entry name" value="EGF_LAM_1"/>
    <property type="match status" value="5"/>
</dbReference>
<dbReference type="HOGENOM" id="CLU_000078_0_0_1"/>
<feature type="disulfide bond" evidence="15">
    <location>
        <begin position="3920"/>
        <end position="3937"/>
    </location>
</feature>
<feature type="disulfide bond" evidence="15">
    <location>
        <begin position="3977"/>
        <end position="3986"/>
    </location>
</feature>
<dbReference type="Pfam" id="PF13927">
    <property type="entry name" value="Ig_3"/>
    <property type="match status" value="8"/>
</dbReference>
<feature type="disulfide bond" evidence="17">
    <location>
        <begin position="527"/>
        <end position="539"/>
    </location>
</feature>
<dbReference type="SMART" id="SM00408">
    <property type="entry name" value="IGc2"/>
    <property type="match status" value="15"/>
</dbReference>
<feature type="disulfide bond" evidence="17">
    <location>
        <begin position="1202"/>
        <end position="1220"/>
    </location>
</feature>
<evidence type="ECO:0000256" key="8">
    <source>
        <dbReference type="ARBA" id="ARBA00022869"/>
    </source>
</evidence>
<dbReference type="Gene3D" id="4.10.400.10">
    <property type="entry name" value="Low-density Lipoprotein Receptor"/>
    <property type="match status" value="19"/>
</dbReference>
<feature type="compositionally biased region" description="Acidic residues" evidence="19">
    <location>
        <begin position="55"/>
        <end position="70"/>
    </location>
</feature>
<evidence type="ECO:0000259" key="26">
    <source>
        <dbReference type="PROSITE" id="PS51115"/>
    </source>
</evidence>
<feature type="domain" description="Laminin G" evidence="22">
    <location>
        <begin position="3992"/>
        <end position="4200"/>
    </location>
</feature>
<dbReference type="InterPro" id="IPR036179">
    <property type="entry name" value="Ig-like_dom_sf"/>
</dbReference>
<feature type="domain" description="Laminin EGF-like" evidence="24">
    <location>
        <begin position="2195"/>
        <end position="2246"/>
    </location>
</feature>
<dbReference type="GO" id="GO:0005604">
    <property type="term" value="C:basement membrane"/>
    <property type="evidence" value="ECO:0007669"/>
    <property type="project" value="UniProtKB-SubCell"/>
</dbReference>
<feature type="domain" description="Laminin IV type A" evidence="26">
    <location>
        <begin position="2273"/>
        <end position="2470"/>
    </location>
</feature>
<feature type="disulfide bond" evidence="17">
    <location>
        <begin position="574"/>
        <end position="586"/>
    </location>
</feature>
<keyword evidence="8" id="KW-0084">Basement membrane</keyword>
<dbReference type="PROSITE" id="PS00022">
    <property type="entry name" value="EGF_1"/>
    <property type="match status" value="5"/>
</dbReference>
<dbReference type="GO" id="GO:0098632">
    <property type="term" value="F:cell-cell adhesion mediator activity"/>
    <property type="evidence" value="ECO:0007669"/>
    <property type="project" value="TreeGrafter"/>
</dbReference>
<dbReference type="GO" id="GO:0005509">
    <property type="term" value="F:calcium ion binding"/>
    <property type="evidence" value="ECO:0007669"/>
    <property type="project" value="InterPro"/>
</dbReference>
<dbReference type="InterPro" id="IPR036055">
    <property type="entry name" value="LDL_receptor-like_sf"/>
</dbReference>
<evidence type="ECO:0000256" key="16">
    <source>
        <dbReference type="PROSITE-ProRule" id="PRU00122"/>
    </source>
</evidence>
<feature type="domain" description="EGF-like" evidence="23">
    <location>
        <begin position="4235"/>
        <end position="4272"/>
    </location>
</feature>
<proteinExistence type="predicted"/>
<feature type="domain" description="Ig-like" evidence="25">
    <location>
        <begin position="2897"/>
        <end position="2980"/>
    </location>
</feature>
<dbReference type="InterPro" id="IPR001791">
    <property type="entry name" value="Laminin_G"/>
</dbReference>
<keyword evidence="15" id="KW-0245">EGF-like domain</keyword>
<dbReference type="CDD" id="cd00054">
    <property type="entry name" value="EGF_CA"/>
    <property type="match status" value="4"/>
</dbReference>
<evidence type="ECO:0000256" key="3">
    <source>
        <dbReference type="ARBA" id="ARBA00022525"/>
    </source>
</evidence>
<feature type="disulfide bond" evidence="17">
    <location>
        <begin position="762"/>
        <end position="777"/>
    </location>
</feature>
<feature type="domain" description="Ig-like" evidence="25">
    <location>
        <begin position="3603"/>
        <end position="3685"/>
    </location>
</feature>
<dbReference type="FunFam" id="4.10.400.10:FF:000062">
    <property type="entry name" value="Terribly reduced optic lobes, isoform AI"/>
    <property type="match status" value="1"/>
</dbReference>
<feature type="domain" description="Ig-like" evidence="25">
    <location>
        <begin position="2618"/>
        <end position="2704"/>
    </location>
</feature>
<dbReference type="SMART" id="SM00281">
    <property type="entry name" value="LamB"/>
    <property type="match status" value="3"/>
</dbReference>
<dbReference type="CDD" id="cd00055">
    <property type="entry name" value="EGF_Lam"/>
    <property type="match status" value="6"/>
</dbReference>
<dbReference type="Pfam" id="PF00053">
    <property type="entry name" value="EGF_laminin"/>
    <property type="match status" value="6"/>
</dbReference>
<feature type="disulfide bond" evidence="15">
    <location>
        <begin position="4223"/>
        <end position="4232"/>
    </location>
</feature>
<keyword evidence="3" id="KW-0964">Secreted</keyword>
<evidence type="ECO:0000256" key="6">
    <source>
        <dbReference type="ARBA" id="ARBA00022729"/>
    </source>
</evidence>
<dbReference type="GO" id="GO:0070593">
    <property type="term" value="P:dendrite self-avoidance"/>
    <property type="evidence" value="ECO:0007669"/>
    <property type="project" value="TreeGrafter"/>
</dbReference>
<dbReference type="FunCoup" id="K1R6E6">
    <property type="interactions" value="169"/>
</dbReference>
<feature type="disulfide bond" evidence="17">
    <location>
        <begin position="743"/>
        <end position="755"/>
    </location>
</feature>
<dbReference type="PRINTS" id="PR00261">
    <property type="entry name" value="LDLRECEPTOR"/>
</dbReference>
<feature type="domain" description="Ig-like" evidence="25">
    <location>
        <begin position="2803"/>
        <end position="2888"/>
    </location>
</feature>
<feature type="disulfide bond" evidence="17">
    <location>
        <begin position="1195"/>
        <end position="1207"/>
    </location>
</feature>
<feature type="disulfide bond" evidence="17">
    <location>
        <begin position="946"/>
        <end position="964"/>
    </location>
</feature>
<dbReference type="PANTHER" id="PTHR10075:SF100">
    <property type="entry name" value="FASCICLIN-2"/>
    <property type="match status" value="1"/>
</dbReference>
<reference evidence="27" key="1">
    <citation type="journal article" date="2012" name="Nature">
        <title>The oyster genome reveals stress adaptation and complexity of shell formation.</title>
        <authorList>
            <person name="Zhang G."/>
            <person name="Fang X."/>
            <person name="Guo X."/>
            <person name="Li L."/>
            <person name="Luo R."/>
            <person name="Xu F."/>
            <person name="Yang P."/>
            <person name="Zhang L."/>
            <person name="Wang X."/>
            <person name="Qi H."/>
            <person name="Xiong Z."/>
            <person name="Que H."/>
            <person name="Xie Y."/>
            <person name="Holland P.W."/>
            <person name="Paps J."/>
            <person name="Zhu Y."/>
            <person name="Wu F."/>
            <person name="Chen Y."/>
            <person name="Wang J."/>
            <person name="Peng C."/>
            <person name="Meng J."/>
            <person name="Yang L."/>
            <person name="Liu J."/>
            <person name="Wen B."/>
            <person name="Zhang N."/>
            <person name="Huang Z."/>
            <person name="Zhu Q."/>
            <person name="Feng Y."/>
            <person name="Mount A."/>
            <person name="Hedgecock D."/>
            <person name="Xu Z."/>
            <person name="Liu Y."/>
            <person name="Domazet-Loso T."/>
            <person name="Du Y."/>
            <person name="Sun X."/>
            <person name="Zhang S."/>
            <person name="Liu B."/>
            <person name="Cheng P."/>
            <person name="Jiang X."/>
            <person name="Li J."/>
            <person name="Fan D."/>
            <person name="Wang W."/>
            <person name="Fu W."/>
            <person name="Wang T."/>
            <person name="Wang B."/>
            <person name="Zhang J."/>
            <person name="Peng Z."/>
            <person name="Li Y."/>
            <person name="Li N."/>
            <person name="Wang J."/>
            <person name="Chen M."/>
            <person name="He Y."/>
            <person name="Tan F."/>
            <person name="Song X."/>
            <person name="Zheng Q."/>
            <person name="Huang R."/>
            <person name="Yang H."/>
            <person name="Du X."/>
            <person name="Chen L."/>
            <person name="Yang M."/>
            <person name="Gaffney P.M."/>
            <person name="Wang S."/>
            <person name="Luo L."/>
            <person name="She Z."/>
            <person name="Ming Y."/>
            <person name="Huang W."/>
            <person name="Zhang S."/>
            <person name="Huang B."/>
            <person name="Zhang Y."/>
            <person name="Qu T."/>
            <person name="Ni P."/>
            <person name="Miao G."/>
            <person name="Wang J."/>
            <person name="Wang Q."/>
            <person name="Steinberg C.E."/>
            <person name="Wang H."/>
            <person name="Li N."/>
            <person name="Qian L."/>
            <person name="Zhang G."/>
            <person name="Li Y."/>
            <person name="Yang H."/>
            <person name="Liu X."/>
            <person name="Wang J."/>
            <person name="Yin Y."/>
            <person name="Wang J."/>
        </authorList>
    </citation>
    <scope>NUCLEOTIDE SEQUENCE [LARGE SCALE GENOMIC DNA]</scope>
    <source>
        <strain evidence="27">05x7-T-G4-1.051#20</strain>
    </source>
</reference>
<keyword evidence="4" id="KW-0272">Extracellular matrix</keyword>
<feature type="domain" description="EGF-like" evidence="23">
    <location>
        <begin position="4196"/>
        <end position="4233"/>
    </location>
</feature>
<dbReference type="SMART" id="SM00181">
    <property type="entry name" value="EGF"/>
    <property type="match status" value="10"/>
</dbReference>
<feature type="disulfide bond" evidence="18">
    <location>
        <begin position="1701"/>
        <end position="1710"/>
    </location>
</feature>
<feature type="domain" description="Ig-like" evidence="25">
    <location>
        <begin position="3530"/>
        <end position="3596"/>
    </location>
</feature>
<feature type="domain" description="Ig-like" evidence="25">
    <location>
        <begin position="3427"/>
        <end position="3509"/>
    </location>
</feature>
<dbReference type="InterPro" id="IPR003599">
    <property type="entry name" value="Ig_sub"/>
</dbReference>
<comment type="subcellular location">
    <subcellularLocation>
        <location evidence="1">Membrane</location>
        <topology evidence="1">Single-pass membrane protein</topology>
    </subcellularLocation>
    <subcellularLocation>
        <location evidence="2">Secreted</location>
        <location evidence="2">Extracellular space</location>
        <location evidence="2">Extracellular matrix</location>
        <location evidence="2">Basement membrane</location>
    </subcellularLocation>
</comment>
<dbReference type="InterPro" id="IPR023415">
    <property type="entry name" value="LDLR_class-A_CS"/>
</dbReference>
<feature type="disulfide bond" evidence="17">
    <location>
        <begin position="487"/>
        <end position="499"/>
    </location>
</feature>
<feature type="disulfide bond" evidence="18">
    <location>
        <begin position="2101"/>
        <end position="2110"/>
    </location>
</feature>
<dbReference type="InterPro" id="IPR000034">
    <property type="entry name" value="Laminin_IV"/>
</dbReference>
<feature type="chain" id="PRO_5043780552" evidence="20">
    <location>
        <begin position="29"/>
        <end position="4465"/>
    </location>
</feature>
<keyword evidence="7" id="KW-0677">Repeat</keyword>
<dbReference type="PROSITE" id="PS50068">
    <property type="entry name" value="LDLRA_2"/>
    <property type="match status" value="19"/>
</dbReference>
<evidence type="ECO:0000256" key="11">
    <source>
        <dbReference type="ARBA" id="ARBA00023157"/>
    </source>
</evidence>
<feature type="domain" description="Ig-like" evidence="25">
    <location>
        <begin position="3081"/>
        <end position="3167"/>
    </location>
</feature>
<feature type="disulfide bond" evidence="17">
    <location>
        <begin position="623"/>
        <end position="641"/>
    </location>
</feature>
<name>K1R6E6_MAGGI</name>
<evidence type="ECO:0000256" key="7">
    <source>
        <dbReference type="ARBA" id="ARBA00022737"/>
    </source>
</evidence>
<feature type="domain" description="Laminin EGF-like" evidence="24">
    <location>
        <begin position="2503"/>
        <end position="2552"/>
    </location>
</feature>
<dbReference type="PROSITE" id="PS50025">
    <property type="entry name" value="LAM_G_DOMAIN"/>
    <property type="match status" value="3"/>
</dbReference>
<feature type="disulfide bond" evidence="17">
    <location>
        <begin position="958"/>
        <end position="973"/>
    </location>
</feature>
<feature type="domain" description="Laminin IV type A" evidence="26">
    <location>
        <begin position="1869"/>
        <end position="2048"/>
    </location>
</feature>
<evidence type="ECO:0000256" key="4">
    <source>
        <dbReference type="ARBA" id="ARBA00022530"/>
    </source>
</evidence>
<dbReference type="InterPro" id="IPR000082">
    <property type="entry name" value="SEA_dom"/>
</dbReference>
<feature type="domain" description="Ig-like" evidence="25">
    <location>
        <begin position="2983"/>
        <end position="3074"/>
    </location>
</feature>
<evidence type="ECO:0000256" key="5">
    <source>
        <dbReference type="ARBA" id="ARBA00022692"/>
    </source>
</evidence>
<feature type="disulfide bond" evidence="17">
    <location>
        <begin position="995"/>
        <end position="1010"/>
    </location>
</feature>
<dbReference type="PANTHER" id="PTHR10075">
    <property type="entry name" value="BASIGIN RELATED"/>
    <property type="match status" value="1"/>
</dbReference>
<dbReference type="Pfam" id="PF00057">
    <property type="entry name" value="Ldl_recept_a"/>
    <property type="match status" value="17"/>
</dbReference>
<keyword evidence="9" id="KW-1133">Transmembrane helix</keyword>
<sequence length="4465" mass="487229">MSPVKSLPHGLLLGLVFVCLIVHGPVNGESAEKDFEFEDAQVVVQKRSVENTLKDDEDFLKDEGSGDEEGSGTVTVINPPSTAPEFYRCTINITSLQYQDELGDTSSVAFRELSGKVASAIQLQFDGVPGQQTVVVLQFSPGSLMVTFDLGSEGFNDRSALFDTLNNALQTGVISPFTVSPVGFEFRPLKDGSICPEYVGRDPESLPRIGDNRANFLINNIFPCRGYVIAWQYYRIIPRYSGYVGIWRQTDDYKFSLIGKTELPAINTVGNITVTLPTPLLAEAGDFIGVFYSRDAEEGVVASATDETPGISIRELYTNYYASAYDEDFTVGSEFNLEKTTFEETKATFAIKAIMDYTSIGKVPKTCLIGQYQCDNGDCIDAIFRCDSQQDCFDGSDEKNCPVTECGVNEFRCNDNRQCIPAAFVCNLQRDCLDGSDEERCDPRCSAEEFQCSNGACINRDYRCDGVPNDCEDNSDETNCGGTSVSCPEGLLRCEDGTCVQGKRCDGVIHCLDRSDENNCGGTPDTCPAGQIRCKNGDCVVGKRCDGLPECYDSSDEDDCVVVTVPPTLPPQICTADQFQCNDSMCIPSDLKCDGTPDCDDSSDEFLSLCGTNTFCPEGEFRCDDGQCVGGDTLCNIVRDCRDGSDESVNICGERVRLDIQQSQQIYNEGETAVFDCVATGNVGVTIRWKTKDGALPAKAVLQGGRLSIPSLTMNDVTAYVCYTDTVAGVGEASVDLLVIPACKDDQLRCYDGSCVDKAYLCDGFPDCVDGADERNCTTTRDCPQGQHTCDDGTCAPPGSQCDGKTDCGDGSDEFPRYCGCRSGEFMCADGERCIPSAAECDGRINCPDRSDEHANCTVSCRTDEFTCRNGQCIDRRRLCDGYPDCSDRSDEEDRSCRKCDSASQFTCVFEHQCVNASLVCDGFDDCVDKSDEMDCSCSPTSQFTCTNGQCIDIRRRCDRVTDCFDNSDEVGCGCRSDEFTCFSDKACVPLTSRCNRQRDCQDGSDEFDCPCLDSEFTCNSDGKCVPQTRRCDGRQDCQDGSDENDCRGESCGPFEFQCRGGGCVESIKHCDGYFDCPDGSDEIMCTTRTTVAPTERPLIITVSPPSLRLREGRQAQFRCQPSRPVLVRWTRYSNGSLPFRASVEGNLLTIPELQMADSGSYMCSVVGQESRYFAIATLDVQSLTPPTLPPTGICRPGEAVCKNLQCINADYRCDGDRDCEDGSDEDPAICNFDKLCEPNQFKCSNGMCAMKIWRCDGDNDCGDGSDEQNCPNRKPGDPCDSIEYQCTSGDQCVPASYQCDGEIDCQDRSDEIGCAAPSINIAPPPNIEVEIGGYFTIICEAVGTPTPLIVWRLNWGNIPTGDRVHVSSINGRGNLTITDARVEDSGAYTCEAINVRGSIFASPDAIIIVRRTPQGICEPPRFNVEASIDSDCVDCFCFGHTTQCFSSDLQISKIDLVGEMKMVNVNTSLSIDERYVEYLPSGDYGGFYQVGDGLRLVPPGIYYWSLPGEFLGDRLTSYGGILRYDIYYSLGRELSRILDQSDVIMRGNGITLYHRSSTIAVADGRTRFEVPLLPNAWTKGDMPRRGDTPVFEYASREDLMMVLENVDYIYVRSHYDASMALTRIGNVELSSGARESTGLGRAVYVEKCECPPGYSGLSCQDCAPGYTRVQSGRYLGICTRCNCNGHSADCDPLTGACRFCDHNTEGSQCERCAVGFYGDARVGTPDACQRCPCPLTTPTNSFSDTCKLDVDGRPTCTACRAGYTGRNCERCAVGYIGQPSVIGNYCRKVGLPDICDSRGSYSRQPDPVTGCRCKPNVVGKNCDQCQENTFFLDADNPYGCLRCFCMGVTKQCTSTSWNKAQIGAVFSRNSNDFVLTDLLQRETISEGLTVNSNVRELVYRNFNNQREQVYYWSLPKRFLGDKVISYGGYLKFVLSYRPGLDASPSELDGPLVELIGNGVTLIHRSTLENRPNTPSSYRVPFTENAWTALDGSATTREFLLMALADLDAILIRATFTRDTDEASIRDVVMDIAEDRVTGQGRASTVEQCQCPRGYKGLSCEDCDVGYTRSGGGAYLGTCEPCQCNGHSGECDPDTGRCRNCQHNTDGESCERCATGFYGDATRGTPSDCQPCPCPLTQAPNQFSPTCELGRGGQVRCTACPAGHTGSRCESCIQGYTGNPMQPGDYCKISTGPDCQCDSRGTVPNTQCDVASRQCQCKANVRGQQCRFCKDGYFHLSEENAQGCLSCWCSGVGTQCSSSAFYKDRIYPNFSGSDTHNFVLTNRRLSNSITDGFVVNTDRNEILFNQFTGIQRERESLFFSLPPKFRGNKAKQYIFVQIKPRMNWVTSYGGYLSFTLETVVALDGGQTFRDVDIEIITPGQRQRMYYLFDPPSQPYQPESYKIHLVESTFRMLDGTSPSRETFMSILSNIEAILIRATYHTLMGSASLRDLYMETSTSNPTNFGRMPQIESCQCPEGHTGSSCEQCAPGYLLQEDGVGRRCVRCSCNNHADSCDTRTGQCLNCQHNTEGDRCERCADGFYGDATSGTASDCRPCPCPLTIPSNQFSRTCRLDTDGIPTCDRCPVGYLGRDCGTCDTARGYTGNPREIGGSCTQGASLEPVVEVGPIRVEEPVGHTVIFTCEVSGPGPFNVVWTRANRQPLPSRANTNSRYTLTIRDLVQTDSGQYICTATNIHGSTRGIVTLQVTGREQPIRVRIDEPTSVTKSQGQSVRFVCTASGSNTMTYILAWSKQSGTLPSKATERNGVLVIPNLQPEDAGTYMCTGSDIMSTDTAVAVLTVSATETAPEIRIEPRYQTVKEGQEVVFTCLAVSGRPTPTLEWRRKEGGRYPMNSAATFNNGVFRIPIAVQSDEGEYYCKGTNVAGMSEIRTILFVQRDETRPDLTVLVRQGVVTVVAGGTAELVCYVDGSRPQLVWSRSGGLPVGSTQTNGVLTIPNIQLSGGGRYICTAIAQTGERGTVTTTITVNPEVIAVRPTAIIDAPDQKLTIDQGTTATIRCEVTGTPQPTITWSKSRGDLTDRHRVTGGTLRIVGAQVEDRGIYLCLAENSAGQDQAWVIVEVLPRAKPTITLYPEETATATIGGSAMFVCRASGEPQPTVTWTRAGGESFERATTEIKPNGVLMFTRVTGEEQGSYICTATNSMGSISASATLLIAGPPRVIIQPSRTVYAVVGQRITLECIGQGSPTPSVYWRYDSAPNRGDLPINLPQGAGSATLTIESVANTDSGNYVCVATNNVGTTENTAQIIVNDENPNVPGVTIEGPQTMSVTEGQSVTLRCDTTGLTNALIQWRRKEGPLPPNHRIQGGTLYIPRFQREYAGEYILTPILSISPAQVEARAGQTVRLRCQPEGQGPFNIEWVKMDGILSPSATQSLDGVLEIRQVTAADAGRYRCVATNSAGSSDGFAVVIVQVPPTIVVSNRDQSAREGETVSMRCQVTGTPQPQVTWERLGGALPSNSDIRNNVLTINNVRQEDTGRYICRARSSAGSAQGDILLTVISGGGDGGVIQYDTQTVNAGEKVEMECVSTGFPLPTVTWSREDAPLPQRAIVNEAFLIIQSIRPEDAGTYVCTVENTGGRVTRKVTLFVRAKPVITGGTESLTAALGSSASMSCQAAGYPQPEISWYKRGGSMPRDYSVDEGALKIDRLRPEDAGTYICNAQNDMGKYEHSTSLVVGVLLMKGDYMVDNGMLEIPRLYPGDQGTYVCQAQNDIGQNEKDYNLSVGDLVPYFDQEPVSYISYPPIEDHHINFEILLSLKPETTDGLVLYNGQYDSARGDYVCFGMRGGYPEFGFDVGSGPALIQGNKTLSLNQWNSIKLKRENSVGTLEVNDEPIYTGSSLGQFSGLDLGQNMYLGNVPDANNVPEPARFSSGYVGVISQVIINGKDLNLGADALELKGIEPYNACKDRPCLNRGRCLPANSKYGYKCDCPTGFTGSRCETTGRGCYPGICGPGGRCRDLAGGHQCICPMGRIGSGCRQQVQVIYPQFNGSSFSSYDPIRNARFQLKIEIEIKAQSLDDGIVLYSGQNEDGSGDYVVVLMKDGYLEFRYNTGSGEAVLKSKKKLVSNEWVRITATKSGQEGSLIINNEEPVKVWPWSYYNNLRNNYYNYYLRRRYRYKRGTSPGTYIGLDLRSRLYLGGMDPDRRLPDDVDVQSGFHGCIAELKINMLSMDLTRDARETLEVRDCGETNICNRHICKNGGTCLEGTALGYRCSCPASYTGEKCEVEINLCLTQQPCGNNGVCSVTSTGYRCDCPLGFMGKNCEAVIQLGENIEVNRDGFVEFNKSLLSATPQQEEVIKFTLKTTEKEGLVLWKGQPTPLQRSSSIDYLSIGLQDGYVVYSFELGSGPARIRSPIRINDGYAHIIQVTRLGRQGSLKIDNNLSYSTSGQSQGPLQSLNTAGNVYLGGVSLVSTITKQQYTENYSGCISDIYLQDKGPLRLPEDAVGGFNVRPCLNKK</sequence>
<feature type="domain" description="Laminin EGF-like" evidence="24">
    <location>
        <begin position="1796"/>
        <end position="1843"/>
    </location>
</feature>
<dbReference type="PROSITE" id="PS01209">
    <property type="entry name" value="LDLRA_1"/>
    <property type="match status" value="7"/>
</dbReference>
<dbReference type="FunFam" id="2.60.40.10:FF:000032">
    <property type="entry name" value="palladin isoform X1"/>
    <property type="match status" value="4"/>
</dbReference>
<dbReference type="Pfam" id="PF24973">
    <property type="entry name" value="EGF_LMN_ATRN"/>
    <property type="match status" value="3"/>
</dbReference>
<dbReference type="InterPro" id="IPR002049">
    <property type="entry name" value="LE_dom"/>
</dbReference>
<dbReference type="PROSITE" id="PS51115">
    <property type="entry name" value="LAMININ_IVA"/>
    <property type="match status" value="3"/>
</dbReference>
<keyword evidence="14" id="KW-0393">Immunoglobulin domain</keyword>
<feature type="disulfide bond" evidence="17">
    <location>
        <begin position="868"/>
        <end position="886"/>
    </location>
</feature>
<feature type="disulfide bond" evidence="16">
    <location>
        <begin position="4434"/>
        <end position="4461"/>
    </location>
</feature>
<dbReference type="InterPro" id="IPR000742">
    <property type="entry name" value="EGF"/>
</dbReference>
<dbReference type="SUPFAM" id="SSF57196">
    <property type="entry name" value="EGF/Laminin"/>
    <property type="match status" value="7"/>
</dbReference>
<accession>K1R6E6</accession>
<evidence type="ECO:0000259" key="25">
    <source>
        <dbReference type="PROSITE" id="PS50835"/>
    </source>
</evidence>
<evidence type="ECO:0000259" key="24">
    <source>
        <dbReference type="PROSITE" id="PS50027"/>
    </source>
</evidence>
<comment type="caution">
    <text evidence="15">Lacks conserved residue(s) required for the propagation of feature annotation.</text>
</comment>
<feature type="domain" description="Ig-like" evidence="25">
    <location>
        <begin position="3339"/>
        <end position="3421"/>
    </location>
</feature>
<dbReference type="PROSITE" id="PS50024">
    <property type="entry name" value="SEA"/>
    <property type="match status" value="1"/>
</dbReference>
<dbReference type="InterPro" id="IPR036364">
    <property type="entry name" value="SEA_dom_sf"/>
</dbReference>
<evidence type="ECO:0000259" key="21">
    <source>
        <dbReference type="PROSITE" id="PS50024"/>
    </source>
</evidence>
<evidence type="ECO:0000256" key="12">
    <source>
        <dbReference type="ARBA" id="ARBA00023180"/>
    </source>
</evidence>
<evidence type="ECO:0000256" key="18">
    <source>
        <dbReference type="PROSITE-ProRule" id="PRU00460"/>
    </source>
</evidence>
<dbReference type="FunFam" id="2.10.25.10:FF:000033">
    <property type="entry name" value="Laminin subunit alpha 2"/>
    <property type="match status" value="2"/>
</dbReference>
<evidence type="ECO:0000256" key="9">
    <source>
        <dbReference type="ARBA" id="ARBA00022989"/>
    </source>
</evidence>
<evidence type="ECO:0000256" key="1">
    <source>
        <dbReference type="ARBA" id="ARBA00004167"/>
    </source>
</evidence>
<dbReference type="PROSITE" id="PS50026">
    <property type="entry name" value="EGF_3"/>
    <property type="match status" value="4"/>
</dbReference>
<feature type="disulfide bond" evidence="17">
    <location>
        <begin position="783"/>
        <end position="795"/>
    </location>
</feature>
<dbReference type="SMART" id="SM00179">
    <property type="entry name" value="EGF_CA"/>
    <property type="match status" value="4"/>
</dbReference>
<dbReference type="InParanoid" id="K1R6E6"/>
<dbReference type="SMART" id="SM00180">
    <property type="entry name" value="EGF_Lam"/>
    <property type="match status" value="7"/>
</dbReference>
<evidence type="ECO:0000259" key="22">
    <source>
        <dbReference type="PROSITE" id="PS50025"/>
    </source>
</evidence>
<keyword evidence="13 18" id="KW-0424">Laminin EGF-like domain</keyword>
<feature type="disulfide bond" evidence="17">
    <location>
        <begin position="861"/>
        <end position="873"/>
    </location>
</feature>
<feature type="domain" description="Laminin IV type A" evidence="26">
    <location>
        <begin position="1456"/>
        <end position="1648"/>
    </location>
</feature>
<dbReference type="Pfam" id="PF07679">
    <property type="entry name" value="I-set"/>
    <property type="match status" value="3"/>
</dbReference>
<feature type="disulfide bond" evidence="15">
    <location>
        <begin position="4262"/>
        <end position="4271"/>
    </location>
</feature>
<feature type="disulfide bond" evidence="17">
    <location>
        <begin position="1059"/>
        <end position="1077"/>
    </location>
</feature>
<evidence type="ECO:0000256" key="19">
    <source>
        <dbReference type="SAM" id="MobiDB-lite"/>
    </source>
</evidence>
<feature type="disulfide bond" evidence="17">
    <location>
        <begin position="545"/>
        <end position="560"/>
    </location>
</feature>
<feature type="domain" description="Ig-like" evidence="25">
    <location>
        <begin position="2709"/>
        <end position="2797"/>
    </location>
</feature>
<dbReference type="PROSITE" id="PS50835">
    <property type="entry name" value="IG_LIKE"/>
    <property type="match status" value="15"/>
</dbReference>
<dbReference type="Gene3D" id="2.60.40.10">
    <property type="entry name" value="Immunoglobulins"/>
    <property type="match status" value="16"/>
</dbReference>
<dbReference type="SMART" id="SM00282">
    <property type="entry name" value="LamG"/>
    <property type="match status" value="3"/>
</dbReference>
<feature type="disulfide bond" evidence="17">
    <location>
        <begin position="374"/>
        <end position="392"/>
    </location>
</feature>
<dbReference type="CDD" id="cd00110">
    <property type="entry name" value="LamG"/>
    <property type="match status" value="3"/>
</dbReference>
<evidence type="ECO:0000256" key="17">
    <source>
        <dbReference type="PROSITE-ProRule" id="PRU00124"/>
    </source>
</evidence>
<dbReference type="GO" id="GO:0007156">
    <property type="term" value="P:homophilic cell adhesion via plasma membrane adhesion molecules"/>
    <property type="evidence" value="ECO:0007669"/>
    <property type="project" value="TreeGrafter"/>
</dbReference>
<feature type="region of interest" description="Disordered" evidence="19">
    <location>
        <begin position="55"/>
        <end position="75"/>
    </location>
</feature>
<keyword evidence="12" id="KW-0325">Glycoprotein</keyword>
<dbReference type="Pfam" id="PF00008">
    <property type="entry name" value="EGF"/>
    <property type="match status" value="1"/>
</dbReference>
<dbReference type="SMART" id="SM00406">
    <property type="entry name" value="IGv"/>
    <property type="match status" value="8"/>
</dbReference>
<feature type="disulfide bond" evidence="18">
    <location>
        <begin position="2522"/>
        <end position="2531"/>
    </location>
</feature>
<dbReference type="Gene3D" id="2.60.120.200">
    <property type="match status" value="3"/>
</dbReference>
<keyword evidence="5" id="KW-0812">Transmembrane</keyword>
<feature type="disulfide bond" evidence="17">
    <location>
        <begin position="1237"/>
        <end position="1249"/>
    </location>
</feature>
<evidence type="ECO:0000256" key="14">
    <source>
        <dbReference type="ARBA" id="ARBA00023319"/>
    </source>
</evidence>
<feature type="disulfide bond" evidence="17">
    <location>
        <begin position="386"/>
        <end position="401"/>
    </location>
</feature>
<dbReference type="PROSITE" id="PS50027">
    <property type="entry name" value="EGF_LAM_2"/>
    <property type="match status" value="5"/>
</dbReference>
<evidence type="ECO:0000256" key="15">
    <source>
        <dbReference type="PROSITE-ProRule" id="PRU00076"/>
    </source>
</evidence>
<dbReference type="SUPFAM" id="SSF48726">
    <property type="entry name" value="Immunoglobulin"/>
    <property type="match status" value="16"/>
</dbReference>
<feature type="domain" description="Ig-like" evidence="25">
    <location>
        <begin position="1318"/>
        <end position="1409"/>
    </location>
</feature>
<feature type="domain" description="Ig-like" evidence="25">
    <location>
        <begin position="1098"/>
        <end position="1175"/>
    </location>
</feature>
<gene>
    <name evidence="27" type="ORF">CGI_10025660</name>
</gene>
<feature type="disulfide bond" evidence="18">
    <location>
        <begin position="2217"/>
        <end position="2226"/>
    </location>
</feature>
<feature type="domain" description="Ig-like" evidence="25">
    <location>
        <begin position="654"/>
        <end position="736"/>
    </location>
</feature>
<dbReference type="Gene3D" id="2.10.25.10">
    <property type="entry name" value="Laminin"/>
    <property type="match status" value="12"/>
</dbReference>
<feature type="disulfide bond" evidence="17">
    <location>
        <begin position="1300"/>
        <end position="1315"/>
    </location>
</feature>
<feature type="domain" description="Ig-like" evidence="25">
    <location>
        <begin position="3172"/>
        <end position="3261"/>
    </location>
</feature>